<protein>
    <submittedName>
        <fullName evidence="2">CCA tRNA nucleotidyltransferase</fullName>
        <ecNumber evidence="2">2.7.7.72</ecNumber>
    </submittedName>
</protein>
<accession>A0A6J4TET7</accession>
<dbReference type="EC" id="2.7.7.72" evidence="2"/>
<feature type="compositionally biased region" description="Basic and acidic residues" evidence="1">
    <location>
        <begin position="121"/>
        <end position="131"/>
    </location>
</feature>
<evidence type="ECO:0000313" key="2">
    <source>
        <dbReference type="EMBL" id="CAA9521265.1"/>
    </source>
</evidence>
<reference evidence="2" key="1">
    <citation type="submission" date="2020-02" db="EMBL/GenBank/DDBJ databases">
        <authorList>
            <person name="Meier V. D."/>
        </authorList>
    </citation>
    <scope>NUCLEOTIDE SEQUENCE</scope>
    <source>
        <strain evidence="2">AVDCRST_MAG91</strain>
    </source>
</reference>
<name>A0A6J4TET7_9SPHN</name>
<evidence type="ECO:0000256" key="1">
    <source>
        <dbReference type="SAM" id="MobiDB-lite"/>
    </source>
</evidence>
<dbReference type="EMBL" id="CADCVX010000406">
    <property type="protein sequence ID" value="CAA9521265.1"/>
    <property type="molecule type" value="Genomic_DNA"/>
</dbReference>
<dbReference type="AlphaFoldDB" id="A0A6J4TET7"/>
<feature type="region of interest" description="Disordered" evidence="1">
    <location>
        <begin position="41"/>
        <end position="161"/>
    </location>
</feature>
<sequence length="161" mass="18329">EVAESRLAGPPGHGQAARHARRRLRLDALCRWLRPRHFAGTGRKRNVSSQELSRGSDDAEAGLVDRRASRHRRLHRRLGRRRSASRLHDQCPARRSRQPGGARLHRRTSRPRATPGSVHRRSTDPDRRRSSADPALLPLPRAVRRGRAGPGFARSMRRPRE</sequence>
<keyword evidence="2" id="KW-0808">Transferase</keyword>
<feature type="region of interest" description="Disordered" evidence="1">
    <location>
        <begin position="1"/>
        <end position="20"/>
    </location>
</feature>
<feature type="compositionally biased region" description="Low complexity" evidence="1">
    <location>
        <begin position="132"/>
        <end position="141"/>
    </location>
</feature>
<dbReference type="GO" id="GO:0004810">
    <property type="term" value="F:CCA tRNA nucleotidyltransferase activity"/>
    <property type="evidence" value="ECO:0007669"/>
    <property type="project" value="UniProtKB-EC"/>
</dbReference>
<proteinExistence type="predicted"/>
<organism evidence="2">
    <name type="scientific">uncultured Sphingomonadaceae bacterium</name>
    <dbReference type="NCBI Taxonomy" id="169976"/>
    <lineage>
        <taxon>Bacteria</taxon>
        <taxon>Pseudomonadati</taxon>
        <taxon>Pseudomonadota</taxon>
        <taxon>Alphaproteobacteria</taxon>
        <taxon>Sphingomonadales</taxon>
        <taxon>Sphingomonadaceae</taxon>
        <taxon>environmental samples</taxon>
    </lineage>
</organism>
<keyword evidence="2" id="KW-0548">Nucleotidyltransferase</keyword>
<gene>
    <name evidence="2" type="ORF">AVDCRST_MAG91-2210</name>
</gene>
<feature type="non-terminal residue" evidence="2">
    <location>
        <position position="161"/>
    </location>
</feature>
<feature type="non-terminal residue" evidence="2">
    <location>
        <position position="1"/>
    </location>
</feature>
<feature type="compositionally biased region" description="Basic residues" evidence="1">
    <location>
        <begin position="68"/>
        <end position="85"/>
    </location>
</feature>